<dbReference type="EMBL" id="JACRST010000004">
    <property type="protein sequence ID" value="MBC8546262.1"/>
    <property type="molecule type" value="Genomic_DNA"/>
</dbReference>
<dbReference type="SUPFAM" id="SSF50814">
    <property type="entry name" value="Lipocalins"/>
    <property type="match status" value="1"/>
</dbReference>
<gene>
    <name evidence="1" type="ORF">H8711_04835</name>
</gene>
<dbReference type="Proteomes" id="UP000653127">
    <property type="component" value="Unassembled WGS sequence"/>
</dbReference>
<reference evidence="1" key="1">
    <citation type="submission" date="2020-08" db="EMBL/GenBank/DDBJ databases">
        <title>Genome public.</title>
        <authorList>
            <person name="Liu C."/>
            <person name="Sun Q."/>
        </authorList>
    </citation>
    <scope>NUCLEOTIDE SEQUENCE</scope>
    <source>
        <strain evidence="1">NSJ-31</strain>
    </source>
</reference>
<dbReference type="InterPro" id="IPR015231">
    <property type="entry name" value="DUF1934"/>
</dbReference>
<dbReference type="InterPro" id="IPR012674">
    <property type="entry name" value="Calycin"/>
</dbReference>
<comment type="caution">
    <text evidence="1">The sequence shown here is derived from an EMBL/GenBank/DDBJ whole genome shotgun (WGS) entry which is preliminary data.</text>
</comment>
<dbReference type="Pfam" id="PF09148">
    <property type="entry name" value="DUF1934"/>
    <property type="match status" value="1"/>
</dbReference>
<protein>
    <submittedName>
        <fullName evidence="1">DUF1934 domain-containing protein</fullName>
    </submittedName>
</protein>
<dbReference type="RefSeq" id="WP_249282411.1">
    <property type="nucleotide sequence ID" value="NZ_JACRST010000004.1"/>
</dbReference>
<sequence>MKKDVLIQIRGVQYIDGEQDVVELTTVGRFYRKNGDYYISYDESEATGFEGGKTTLKVEGDDSKVTMLRSGPNRSQLIVEAGRRHQCQYDTGYGPIIMGVSGDRILSSLSDRGGELNFKYTLDLNASLASENEVFVQVREQNRAAE</sequence>
<dbReference type="Gene3D" id="2.40.128.20">
    <property type="match status" value="1"/>
</dbReference>
<evidence type="ECO:0000313" key="1">
    <source>
        <dbReference type="EMBL" id="MBC8546262.1"/>
    </source>
</evidence>
<keyword evidence="2" id="KW-1185">Reference proteome</keyword>
<proteinExistence type="predicted"/>
<accession>A0A926DZ69</accession>
<dbReference type="AlphaFoldDB" id="A0A926DZ69"/>
<organism evidence="1 2">
    <name type="scientific">Ligaoa zhengdingensis</name>
    <dbReference type="NCBI Taxonomy" id="2763658"/>
    <lineage>
        <taxon>Bacteria</taxon>
        <taxon>Bacillati</taxon>
        <taxon>Bacillota</taxon>
        <taxon>Clostridia</taxon>
        <taxon>Eubacteriales</taxon>
        <taxon>Oscillospiraceae</taxon>
        <taxon>Ligaoa</taxon>
    </lineage>
</organism>
<name>A0A926DZ69_9FIRM</name>
<evidence type="ECO:0000313" key="2">
    <source>
        <dbReference type="Proteomes" id="UP000653127"/>
    </source>
</evidence>